<dbReference type="EMBL" id="MKQP01000027">
    <property type="protein sequence ID" value="OMD30081.1"/>
    <property type="molecule type" value="Genomic_DNA"/>
</dbReference>
<proteinExistence type="predicted"/>
<dbReference type="RefSeq" id="WP_036685995.1">
    <property type="nucleotide sequence ID" value="NZ_CP009428.1"/>
</dbReference>
<evidence type="ECO:0000313" key="2">
    <source>
        <dbReference type="EMBL" id="OMD30081.1"/>
    </source>
</evidence>
<dbReference type="InterPro" id="IPR045679">
    <property type="entry name" value="DUF6199"/>
</dbReference>
<dbReference type="GeneID" id="31570898"/>
<evidence type="ECO:0000313" key="3">
    <source>
        <dbReference type="Proteomes" id="UP000187465"/>
    </source>
</evidence>
<evidence type="ECO:0000259" key="1">
    <source>
        <dbReference type="Pfam" id="PF19701"/>
    </source>
</evidence>
<name>A0A1R0X657_9BACL</name>
<protein>
    <recommendedName>
        <fullName evidence="1">DUF6199 domain-containing protein</fullName>
    </recommendedName>
</protein>
<comment type="caution">
    <text evidence="2">The sequence shown here is derived from an EMBL/GenBank/DDBJ whole genome shotgun (WGS) entry which is preliminary data.</text>
</comment>
<accession>A0A1R0X657</accession>
<sequence>MGIFIFLFVLLALLNIFFPHLGWYMRYGWMMKGDVEPSDAYLLMTRLSSIVALIILVFIWTSF</sequence>
<dbReference type="AlphaFoldDB" id="A0A1R0X657"/>
<feature type="domain" description="DUF6199" evidence="1">
    <location>
        <begin position="4"/>
        <end position="60"/>
    </location>
</feature>
<dbReference type="Proteomes" id="UP000187465">
    <property type="component" value="Unassembled WGS sequence"/>
</dbReference>
<reference evidence="2 3" key="1">
    <citation type="submission" date="2016-10" db="EMBL/GenBank/DDBJ databases">
        <title>Paenibacillus species isolates.</title>
        <authorList>
            <person name="Beno S.M."/>
        </authorList>
    </citation>
    <scope>NUCLEOTIDE SEQUENCE [LARGE SCALE GENOMIC DNA]</scope>
    <source>
        <strain evidence="2 3">FSL H7-0604</strain>
    </source>
</reference>
<organism evidence="2 3">
    <name type="scientific">Paenibacillus odorifer</name>
    <dbReference type="NCBI Taxonomy" id="189426"/>
    <lineage>
        <taxon>Bacteria</taxon>
        <taxon>Bacillati</taxon>
        <taxon>Bacillota</taxon>
        <taxon>Bacilli</taxon>
        <taxon>Bacillales</taxon>
        <taxon>Paenibacillaceae</taxon>
        <taxon>Paenibacillus</taxon>
    </lineage>
</organism>
<dbReference type="Pfam" id="PF19701">
    <property type="entry name" value="DUF6199"/>
    <property type="match status" value="1"/>
</dbReference>
<dbReference type="KEGG" id="pod:PODO_11830"/>
<gene>
    <name evidence="2" type="ORF">BJP51_21260</name>
</gene>